<dbReference type="EMBL" id="CP050141">
    <property type="protein sequence ID" value="QIP37213.1"/>
    <property type="molecule type" value="Genomic_DNA"/>
</dbReference>
<dbReference type="KEGG" id="kre:GWK63_16850"/>
<evidence type="ECO:0000313" key="1">
    <source>
        <dbReference type="EMBL" id="QIP34085.1"/>
    </source>
</evidence>
<dbReference type="Proteomes" id="UP000502533">
    <property type="component" value="Plasmid pENS2"/>
</dbReference>
<evidence type="ECO:0000313" key="3">
    <source>
        <dbReference type="Proteomes" id="UP000502533"/>
    </source>
</evidence>
<keyword evidence="2" id="KW-0614">Plasmid</keyword>
<sequence>MMVFLPGRIIRPVPVCVHVFLVTAAPENPVRHRQCPCSMGSGRFAEAGEGRDMSFPATGNPQIIITLSLHKVGTDIRSLTAIMDARQCGEITADEMIAQIRLISQQED</sequence>
<evidence type="ECO:0000313" key="2">
    <source>
        <dbReference type="EMBL" id="QIP37213.1"/>
    </source>
</evidence>
<dbReference type="KEGG" id="kre:GWK63_01940"/>
<organism evidence="2 3">
    <name type="scientific">Komagataeibacter rhaeticus</name>
    <dbReference type="NCBI Taxonomy" id="215221"/>
    <lineage>
        <taxon>Bacteria</taxon>
        <taxon>Pseudomonadati</taxon>
        <taxon>Pseudomonadota</taxon>
        <taxon>Alphaproteobacteria</taxon>
        <taxon>Acetobacterales</taxon>
        <taxon>Acetobacteraceae</taxon>
        <taxon>Komagataeibacter</taxon>
    </lineage>
</organism>
<dbReference type="GeneID" id="85023817"/>
<protein>
    <submittedName>
        <fullName evidence="2">Uncharacterized protein</fullName>
    </submittedName>
</protein>
<dbReference type="EMBL" id="CP050139">
    <property type="protein sequence ID" value="QIP34085.1"/>
    <property type="molecule type" value="Genomic_DNA"/>
</dbReference>
<geneLocation type="plasmid" evidence="3">
    <name>pens2</name>
</geneLocation>
<name>A0A7H4IR36_9PROT</name>
<accession>A0A7H4IR36</accession>
<reference evidence="2 3" key="1">
    <citation type="submission" date="2020-03" db="EMBL/GenBank/DDBJ databases">
        <title>Isolation of cellulose-producing strains, genome characterization and application of the synthesized cellulose films as an economical and sustainable material for piezoelectric sensor construction.</title>
        <authorList>
            <person name="Mangayil R.K."/>
        </authorList>
    </citation>
    <scope>NUCLEOTIDE SEQUENCE [LARGE SCALE GENOMIC DNA]</scope>
    <source>
        <strain evidence="2 3">ENS 9a1a</strain>
        <plasmid evidence="2">pENS2</plasmid>
        <plasmid evidence="3">pens2</plasmid>
    </source>
</reference>
<dbReference type="Proteomes" id="UP000502533">
    <property type="component" value="Chromosome"/>
</dbReference>
<proteinExistence type="predicted"/>
<dbReference type="RefSeq" id="WP_139064245.1">
    <property type="nucleotide sequence ID" value="NZ_CP050139.1"/>
</dbReference>
<dbReference type="AlphaFoldDB" id="A0A7H4IR36"/>
<keyword evidence="3" id="KW-1185">Reference proteome</keyword>
<gene>
    <name evidence="1" type="ORF">GWK63_01940</name>
    <name evidence="2" type="ORF">GWK63_16850</name>
</gene>
<geneLocation type="plasmid" evidence="2">
    <name>pENS2</name>
</geneLocation>